<dbReference type="RefSeq" id="XP_033687525.1">
    <property type="nucleotide sequence ID" value="XM_033821227.1"/>
</dbReference>
<name>A0A6A6IPY8_9PLEO</name>
<accession>A0A6A6IPY8</accession>
<gene>
    <name evidence="1" type="ORF">BU26DRAFT_258061</name>
</gene>
<keyword evidence="2" id="KW-1185">Reference proteome</keyword>
<organism evidence="1 2">
    <name type="scientific">Trematosphaeria pertusa</name>
    <dbReference type="NCBI Taxonomy" id="390896"/>
    <lineage>
        <taxon>Eukaryota</taxon>
        <taxon>Fungi</taxon>
        <taxon>Dikarya</taxon>
        <taxon>Ascomycota</taxon>
        <taxon>Pezizomycotina</taxon>
        <taxon>Dothideomycetes</taxon>
        <taxon>Pleosporomycetidae</taxon>
        <taxon>Pleosporales</taxon>
        <taxon>Massarineae</taxon>
        <taxon>Trematosphaeriaceae</taxon>
        <taxon>Trematosphaeria</taxon>
    </lineage>
</organism>
<reference evidence="1" key="1">
    <citation type="journal article" date="2020" name="Stud. Mycol.">
        <title>101 Dothideomycetes genomes: a test case for predicting lifestyles and emergence of pathogens.</title>
        <authorList>
            <person name="Haridas S."/>
            <person name="Albert R."/>
            <person name="Binder M."/>
            <person name="Bloem J."/>
            <person name="Labutti K."/>
            <person name="Salamov A."/>
            <person name="Andreopoulos B."/>
            <person name="Baker S."/>
            <person name="Barry K."/>
            <person name="Bills G."/>
            <person name="Bluhm B."/>
            <person name="Cannon C."/>
            <person name="Castanera R."/>
            <person name="Culley D."/>
            <person name="Daum C."/>
            <person name="Ezra D."/>
            <person name="Gonzalez J."/>
            <person name="Henrissat B."/>
            <person name="Kuo A."/>
            <person name="Liang C."/>
            <person name="Lipzen A."/>
            <person name="Lutzoni F."/>
            <person name="Magnuson J."/>
            <person name="Mondo S."/>
            <person name="Nolan M."/>
            <person name="Ohm R."/>
            <person name="Pangilinan J."/>
            <person name="Park H.-J."/>
            <person name="Ramirez L."/>
            <person name="Alfaro M."/>
            <person name="Sun H."/>
            <person name="Tritt A."/>
            <person name="Yoshinaga Y."/>
            <person name="Zwiers L.-H."/>
            <person name="Turgeon B."/>
            <person name="Goodwin S."/>
            <person name="Spatafora J."/>
            <person name="Crous P."/>
            <person name="Grigoriev I."/>
        </authorList>
    </citation>
    <scope>NUCLEOTIDE SEQUENCE</scope>
    <source>
        <strain evidence="1">CBS 122368</strain>
    </source>
</reference>
<dbReference type="Proteomes" id="UP000800094">
    <property type="component" value="Unassembled WGS sequence"/>
</dbReference>
<dbReference type="EMBL" id="ML987192">
    <property type="protein sequence ID" value="KAF2252521.1"/>
    <property type="molecule type" value="Genomic_DNA"/>
</dbReference>
<sequence>MAEVLGIISGLYGTGQALGKFAKELQNWQLLSERLFDITEGLHVAELTLAHWQHKYDIQERRHPIYTEVLFGRKGWERIQGTLGSIKITSRTIRDDVDSVVGRALKASSIPVTSYADALDDEELVKACLRRIRRNMAWSKKFVYSVLGKADDLELRLRRLHWKLSLLERQTELYLEKEHPEVYQTIKRLSGRRVILKIDDGRMDAIQHNIVDALSARRDADLLHRASGHGNRVHLGLSVPQIHKRDFSFLLSLNGHTHEVLVRPVRIKAIYDQSRVQSDISSAASSLIRNTHQPCYLLPSTSHSAGFEISIPPTDILAALEYKDSLSTLIRAQDPLLSQQVLYPQDQCALAGGIAQGTFRLIGSQWLHFLDCKNIRWRRNASGQWTTMMAAVPGDGSITRTLRRCLDAEQARRVPRDLTKHIQIFRIGLVLAELALKTPINYIDFDAGTATVKIHIRGLNEDDDVVDAEGIAAEVEKQTNILVGNMVFFCLSVLQDRDVMADRNVESGYYKDVVSQAEELRGFIEKERRRRIVPGP</sequence>
<evidence type="ECO:0000313" key="2">
    <source>
        <dbReference type="Proteomes" id="UP000800094"/>
    </source>
</evidence>
<proteinExistence type="predicted"/>
<evidence type="ECO:0000313" key="1">
    <source>
        <dbReference type="EMBL" id="KAF2252521.1"/>
    </source>
</evidence>
<dbReference type="OrthoDB" id="5374070at2759"/>
<dbReference type="GeneID" id="54574557"/>
<protein>
    <submittedName>
        <fullName evidence="1">Uncharacterized protein</fullName>
    </submittedName>
</protein>
<dbReference type="AlphaFoldDB" id="A0A6A6IPY8"/>